<dbReference type="EMBL" id="JAMZEB010000002">
    <property type="protein sequence ID" value="MCP2359791.1"/>
    <property type="molecule type" value="Genomic_DNA"/>
</dbReference>
<protein>
    <submittedName>
        <fullName evidence="1">Uncharacterized protein</fullName>
    </submittedName>
</protein>
<dbReference type="RefSeq" id="WP_253747208.1">
    <property type="nucleotide sequence ID" value="NZ_BAABKA010000035.1"/>
</dbReference>
<sequence>MLAVGAVVVALIGWARTEIRDHTPAQVLARTATGAAATWATLVILL</sequence>
<dbReference type="AlphaFoldDB" id="A0A9X2GQE5"/>
<name>A0A9X2GQE5_9ACTN</name>
<gene>
    <name evidence="1" type="ORF">HD597_006811</name>
</gene>
<evidence type="ECO:0000313" key="2">
    <source>
        <dbReference type="Proteomes" id="UP001139648"/>
    </source>
</evidence>
<reference evidence="1" key="1">
    <citation type="submission" date="2022-06" db="EMBL/GenBank/DDBJ databases">
        <title>Sequencing the genomes of 1000 actinobacteria strains.</title>
        <authorList>
            <person name="Klenk H.-P."/>
        </authorList>
    </citation>
    <scope>NUCLEOTIDE SEQUENCE</scope>
    <source>
        <strain evidence="1">DSM 46694</strain>
    </source>
</reference>
<dbReference type="Proteomes" id="UP001139648">
    <property type="component" value="Unassembled WGS sequence"/>
</dbReference>
<evidence type="ECO:0000313" key="1">
    <source>
        <dbReference type="EMBL" id="MCP2359791.1"/>
    </source>
</evidence>
<organism evidence="1 2">
    <name type="scientific">Nonomuraea thailandensis</name>
    <dbReference type="NCBI Taxonomy" id="1188745"/>
    <lineage>
        <taxon>Bacteria</taxon>
        <taxon>Bacillati</taxon>
        <taxon>Actinomycetota</taxon>
        <taxon>Actinomycetes</taxon>
        <taxon>Streptosporangiales</taxon>
        <taxon>Streptosporangiaceae</taxon>
        <taxon>Nonomuraea</taxon>
    </lineage>
</organism>
<keyword evidence="2" id="KW-1185">Reference proteome</keyword>
<proteinExistence type="predicted"/>
<comment type="caution">
    <text evidence="1">The sequence shown here is derived from an EMBL/GenBank/DDBJ whole genome shotgun (WGS) entry which is preliminary data.</text>
</comment>
<accession>A0A9X2GQE5</accession>